<dbReference type="SUPFAM" id="SSF88946">
    <property type="entry name" value="Sigma2 domain of RNA polymerase sigma factors"/>
    <property type="match status" value="1"/>
</dbReference>
<dbReference type="Proteomes" id="UP000190774">
    <property type="component" value="Unassembled WGS sequence"/>
</dbReference>
<keyword evidence="2" id="KW-0805">Transcription regulation</keyword>
<dbReference type="PANTHER" id="PTHR43133:SF51">
    <property type="entry name" value="RNA POLYMERASE SIGMA FACTOR"/>
    <property type="match status" value="1"/>
</dbReference>
<evidence type="ECO:0000259" key="6">
    <source>
        <dbReference type="Pfam" id="PF08281"/>
    </source>
</evidence>
<evidence type="ECO:0000259" key="5">
    <source>
        <dbReference type="Pfam" id="PF04542"/>
    </source>
</evidence>
<dbReference type="Gene3D" id="1.10.10.10">
    <property type="entry name" value="Winged helix-like DNA-binding domain superfamily/Winged helix DNA-binding domain"/>
    <property type="match status" value="1"/>
</dbReference>
<feature type="domain" description="RNA polymerase sigma-70 region 2" evidence="5">
    <location>
        <begin position="45"/>
        <end position="111"/>
    </location>
</feature>
<reference evidence="8" key="1">
    <citation type="submission" date="2017-02" db="EMBL/GenBank/DDBJ databases">
        <authorList>
            <person name="Varghese N."/>
            <person name="Submissions S."/>
        </authorList>
    </citation>
    <scope>NUCLEOTIDE SEQUENCE [LARGE SCALE GENOMIC DNA]</scope>
    <source>
        <strain evidence="8">ATCC 700200</strain>
    </source>
</reference>
<dbReference type="NCBIfam" id="TIGR02937">
    <property type="entry name" value="sigma70-ECF"/>
    <property type="match status" value="1"/>
</dbReference>
<dbReference type="STRING" id="48467.SAMN02745166_04677"/>
<keyword evidence="8" id="KW-1185">Reference proteome</keyword>
<dbReference type="InterPro" id="IPR014284">
    <property type="entry name" value="RNA_pol_sigma-70_dom"/>
</dbReference>
<evidence type="ECO:0000313" key="8">
    <source>
        <dbReference type="Proteomes" id="UP000190774"/>
    </source>
</evidence>
<dbReference type="RefSeq" id="WP_078815799.1">
    <property type="nucleotide sequence ID" value="NZ_FUYE01000023.1"/>
</dbReference>
<evidence type="ECO:0000256" key="3">
    <source>
        <dbReference type="ARBA" id="ARBA00023082"/>
    </source>
</evidence>
<dbReference type="InterPro" id="IPR007627">
    <property type="entry name" value="RNA_pol_sigma70_r2"/>
</dbReference>
<gene>
    <name evidence="7" type="ORF">SAMN02745166_04677</name>
</gene>
<evidence type="ECO:0000313" key="7">
    <source>
        <dbReference type="EMBL" id="SKB07368.1"/>
    </source>
</evidence>
<dbReference type="EMBL" id="FUYE01000023">
    <property type="protein sequence ID" value="SKB07368.1"/>
    <property type="molecule type" value="Genomic_DNA"/>
</dbReference>
<evidence type="ECO:0000256" key="1">
    <source>
        <dbReference type="ARBA" id="ARBA00010641"/>
    </source>
</evidence>
<dbReference type="PANTHER" id="PTHR43133">
    <property type="entry name" value="RNA POLYMERASE ECF-TYPE SIGMA FACTO"/>
    <property type="match status" value="1"/>
</dbReference>
<protein>
    <submittedName>
        <fullName evidence="7">RNA polymerase sigma-70 factor, ECF subfamily</fullName>
    </submittedName>
</protein>
<accession>A0A1T4Z0N6</accession>
<dbReference type="Pfam" id="PF04542">
    <property type="entry name" value="Sigma70_r2"/>
    <property type="match status" value="1"/>
</dbReference>
<proteinExistence type="inferred from homology"/>
<dbReference type="InterPro" id="IPR036388">
    <property type="entry name" value="WH-like_DNA-bd_sf"/>
</dbReference>
<evidence type="ECO:0000256" key="4">
    <source>
        <dbReference type="ARBA" id="ARBA00023163"/>
    </source>
</evidence>
<keyword evidence="3" id="KW-0731">Sigma factor</keyword>
<dbReference type="GO" id="GO:0006352">
    <property type="term" value="P:DNA-templated transcription initiation"/>
    <property type="evidence" value="ECO:0007669"/>
    <property type="project" value="InterPro"/>
</dbReference>
<evidence type="ECO:0000256" key="2">
    <source>
        <dbReference type="ARBA" id="ARBA00023015"/>
    </source>
</evidence>
<feature type="domain" description="RNA polymerase sigma factor 70 region 4 type 2" evidence="6">
    <location>
        <begin position="142"/>
        <end position="192"/>
    </location>
</feature>
<sequence>MHSFAAQPLFEFLRFDSVPEIQFDRRARPQSAEARMAAAPDFKQLIDAHYQGLYRFAQSLCRREGLAEDLVQQTFLQWARKGHTLRDVSKAKTWLFTTLYREWLAIARQEQKHEHVEFEPELHGTQDELPDEEPPPVDSATLHRALGALDEHYRVPLVLFYLRELSYRDIAETLGLPIGTVMSRLSRAKDTLRRILQQTKDVTE</sequence>
<dbReference type="OrthoDB" id="9795666at2"/>
<name>A0A1T4Z0N6_9BACT</name>
<keyword evidence="4" id="KW-0804">Transcription</keyword>
<dbReference type="Pfam" id="PF08281">
    <property type="entry name" value="Sigma70_r4_2"/>
    <property type="match status" value="1"/>
</dbReference>
<dbReference type="GO" id="GO:0016987">
    <property type="term" value="F:sigma factor activity"/>
    <property type="evidence" value="ECO:0007669"/>
    <property type="project" value="UniProtKB-KW"/>
</dbReference>
<dbReference type="InterPro" id="IPR013325">
    <property type="entry name" value="RNA_pol_sigma_r2"/>
</dbReference>
<organism evidence="7 8">
    <name type="scientific">Prosthecobacter debontii</name>
    <dbReference type="NCBI Taxonomy" id="48467"/>
    <lineage>
        <taxon>Bacteria</taxon>
        <taxon>Pseudomonadati</taxon>
        <taxon>Verrucomicrobiota</taxon>
        <taxon>Verrucomicrobiia</taxon>
        <taxon>Verrucomicrobiales</taxon>
        <taxon>Verrucomicrobiaceae</taxon>
        <taxon>Prosthecobacter</taxon>
    </lineage>
</organism>
<dbReference type="CDD" id="cd06171">
    <property type="entry name" value="Sigma70_r4"/>
    <property type="match status" value="1"/>
</dbReference>
<dbReference type="GO" id="GO:0003677">
    <property type="term" value="F:DNA binding"/>
    <property type="evidence" value="ECO:0007669"/>
    <property type="project" value="InterPro"/>
</dbReference>
<dbReference type="Gene3D" id="1.10.1740.10">
    <property type="match status" value="1"/>
</dbReference>
<dbReference type="InterPro" id="IPR039425">
    <property type="entry name" value="RNA_pol_sigma-70-like"/>
</dbReference>
<dbReference type="InterPro" id="IPR013324">
    <property type="entry name" value="RNA_pol_sigma_r3/r4-like"/>
</dbReference>
<dbReference type="SUPFAM" id="SSF88659">
    <property type="entry name" value="Sigma3 and sigma4 domains of RNA polymerase sigma factors"/>
    <property type="match status" value="1"/>
</dbReference>
<dbReference type="AlphaFoldDB" id="A0A1T4Z0N6"/>
<dbReference type="InterPro" id="IPR013249">
    <property type="entry name" value="RNA_pol_sigma70_r4_t2"/>
</dbReference>
<comment type="similarity">
    <text evidence="1">Belongs to the sigma-70 factor family. ECF subfamily.</text>
</comment>